<organism evidence="2 3">
    <name type="scientific">Puccinia graminis f. sp. tritici</name>
    <dbReference type="NCBI Taxonomy" id="56615"/>
    <lineage>
        <taxon>Eukaryota</taxon>
        <taxon>Fungi</taxon>
        <taxon>Dikarya</taxon>
        <taxon>Basidiomycota</taxon>
        <taxon>Pucciniomycotina</taxon>
        <taxon>Pucciniomycetes</taxon>
        <taxon>Pucciniales</taxon>
        <taxon>Pucciniaceae</taxon>
        <taxon>Puccinia</taxon>
    </lineage>
</organism>
<dbReference type="AlphaFoldDB" id="A0A5B0LKH3"/>
<reference evidence="2 3" key="1">
    <citation type="submission" date="2019-05" db="EMBL/GenBank/DDBJ databases">
        <title>Emergence of the Ug99 lineage of the wheat stem rust pathogen through somatic hybridization.</title>
        <authorList>
            <person name="Li F."/>
            <person name="Upadhyaya N.M."/>
            <person name="Sperschneider J."/>
            <person name="Matny O."/>
            <person name="Nguyen-Phuc H."/>
            <person name="Mago R."/>
            <person name="Raley C."/>
            <person name="Miller M.E."/>
            <person name="Silverstein K.A.T."/>
            <person name="Henningsen E."/>
            <person name="Hirsch C.D."/>
            <person name="Visser B."/>
            <person name="Pretorius Z.A."/>
            <person name="Steffenson B.J."/>
            <person name="Schwessinger B."/>
            <person name="Dodds P.N."/>
            <person name="Figueroa M."/>
        </authorList>
    </citation>
    <scope>NUCLEOTIDE SEQUENCE [LARGE SCALE GENOMIC DNA]</scope>
    <source>
        <strain evidence="2">21-0</strain>
    </source>
</reference>
<evidence type="ECO:0000256" key="1">
    <source>
        <dbReference type="SAM" id="MobiDB-lite"/>
    </source>
</evidence>
<accession>A0A5B0LKH3</accession>
<proteinExistence type="predicted"/>
<evidence type="ECO:0000313" key="3">
    <source>
        <dbReference type="Proteomes" id="UP000324748"/>
    </source>
</evidence>
<dbReference type="Proteomes" id="UP000324748">
    <property type="component" value="Unassembled WGS sequence"/>
</dbReference>
<feature type="compositionally biased region" description="Basic and acidic residues" evidence="1">
    <location>
        <begin position="1"/>
        <end position="16"/>
    </location>
</feature>
<protein>
    <submittedName>
        <fullName evidence="2">Uncharacterized protein</fullName>
    </submittedName>
</protein>
<comment type="caution">
    <text evidence="2">The sequence shown here is derived from an EMBL/GenBank/DDBJ whole genome shotgun (WGS) entry which is preliminary data.</text>
</comment>
<evidence type="ECO:0000313" key="2">
    <source>
        <dbReference type="EMBL" id="KAA1064380.1"/>
    </source>
</evidence>
<gene>
    <name evidence="2" type="ORF">PGT21_000154</name>
</gene>
<sequence>MRRDHYILKRPRDESSSARGQSHLPHPRPRAENDSARDYQQNDLELKTIQLEVCPSESDYRGTDPELSLLQLEVPFLSLTLLRPTSS</sequence>
<name>A0A5B0LKH3_PUCGR</name>
<dbReference type="EMBL" id="VSWC01000197">
    <property type="protein sequence ID" value="KAA1064380.1"/>
    <property type="molecule type" value="Genomic_DNA"/>
</dbReference>
<feature type="region of interest" description="Disordered" evidence="1">
    <location>
        <begin position="1"/>
        <end position="43"/>
    </location>
</feature>
<keyword evidence="3" id="KW-1185">Reference proteome</keyword>